<proteinExistence type="inferred from homology"/>
<evidence type="ECO:0000313" key="9">
    <source>
        <dbReference type="EMBL" id="RKO89518.1"/>
    </source>
</evidence>
<keyword evidence="5" id="KW-0063">Aspartyl esterase</keyword>
<dbReference type="Proteomes" id="UP000269721">
    <property type="component" value="Unassembled WGS sequence"/>
</dbReference>
<accession>A0A4P9WE46</accession>
<dbReference type="InterPro" id="IPR012334">
    <property type="entry name" value="Pectin_lyas_fold"/>
</dbReference>
<dbReference type="SUPFAM" id="SSF51126">
    <property type="entry name" value="Pectin lyase-like"/>
    <property type="match status" value="1"/>
</dbReference>
<feature type="chain" id="PRO_5020682597" description="pectinesterase" evidence="7">
    <location>
        <begin position="21"/>
        <end position="336"/>
    </location>
</feature>
<feature type="domain" description="Pectinesterase catalytic" evidence="8">
    <location>
        <begin position="40"/>
        <end position="316"/>
    </location>
</feature>
<dbReference type="GO" id="GO:0016829">
    <property type="term" value="F:lyase activity"/>
    <property type="evidence" value="ECO:0007669"/>
    <property type="project" value="UniProtKB-KW"/>
</dbReference>
<comment type="pathway">
    <text evidence="1">Glycan metabolism; pectin degradation; 2-dehydro-3-deoxy-D-gluconate from pectin: step 1/5.</text>
</comment>
<dbReference type="PANTHER" id="PTHR31321:SF57">
    <property type="entry name" value="PECTINESTERASE 53-RELATED"/>
    <property type="match status" value="1"/>
</dbReference>
<dbReference type="AlphaFoldDB" id="A0A4P9WE46"/>
<organism evidence="9 10">
    <name type="scientific">Blyttiomyces helicus</name>
    <dbReference type="NCBI Taxonomy" id="388810"/>
    <lineage>
        <taxon>Eukaryota</taxon>
        <taxon>Fungi</taxon>
        <taxon>Fungi incertae sedis</taxon>
        <taxon>Chytridiomycota</taxon>
        <taxon>Chytridiomycota incertae sedis</taxon>
        <taxon>Chytridiomycetes</taxon>
        <taxon>Chytridiomycetes incertae sedis</taxon>
        <taxon>Blyttiomyces</taxon>
    </lineage>
</organism>
<evidence type="ECO:0000256" key="4">
    <source>
        <dbReference type="ARBA" id="ARBA00022801"/>
    </source>
</evidence>
<dbReference type="Gene3D" id="2.160.20.10">
    <property type="entry name" value="Single-stranded right-handed beta-helix, Pectin lyase-like"/>
    <property type="match status" value="1"/>
</dbReference>
<feature type="signal peptide" evidence="7">
    <location>
        <begin position="1"/>
        <end position="20"/>
    </location>
</feature>
<dbReference type="GO" id="GO:0045490">
    <property type="term" value="P:pectin catabolic process"/>
    <property type="evidence" value="ECO:0007669"/>
    <property type="project" value="UniProtKB-UniPathway"/>
</dbReference>
<dbReference type="OrthoDB" id="2125180at2759"/>
<keyword evidence="7" id="KW-0732">Signal</keyword>
<dbReference type="PANTHER" id="PTHR31321">
    <property type="entry name" value="ACYL-COA THIOESTER HYDROLASE YBHC-RELATED"/>
    <property type="match status" value="1"/>
</dbReference>
<keyword evidence="4" id="KW-0378">Hydrolase</keyword>
<evidence type="ECO:0000256" key="6">
    <source>
        <dbReference type="ARBA" id="ARBA00042203"/>
    </source>
</evidence>
<reference evidence="10" key="1">
    <citation type="journal article" date="2018" name="Nat. Microbiol.">
        <title>Leveraging single-cell genomics to expand the fungal tree of life.</title>
        <authorList>
            <person name="Ahrendt S.R."/>
            <person name="Quandt C.A."/>
            <person name="Ciobanu D."/>
            <person name="Clum A."/>
            <person name="Salamov A."/>
            <person name="Andreopoulos B."/>
            <person name="Cheng J.F."/>
            <person name="Woyke T."/>
            <person name="Pelin A."/>
            <person name="Henrissat B."/>
            <person name="Reynolds N.K."/>
            <person name="Benny G.L."/>
            <person name="Smith M.E."/>
            <person name="James T.Y."/>
            <person name="Grigoriev I.V."/>
        </authorList>
    </citation>
    <scope>NUCLEOTIDE SEQUENCE [LARGE SCALE GENOMIC DNA]</scope>
</reference>
<keyword evidence="10" id="KW-1185">Reference proteome</keyword>
<evidence type="ECO:0000256" key="1">
    <source>
        <dbReference type="ARBA" id="ARBA00005184"/>
    </source>
</evidence>
<evidence type="ECO:0000313" key="10">
    <source>
        <dbReference type="Proteomes" id="UP000269721"/>
    </source>
</evidence>
<gene>
    <name evidence="9" type="ORF">BDK51DRAFT_17971</name>
</gene>
<comment type="similarity">
    <text evidence="2">Belongs to the pectinesterase family.</text>
</comment>
<dbReference type="UniPathway" id="UPA00545">
    <property type="reaction ID" value="UER00823"/>
</dbReference>
<dbReference type="GO" id="GO:0030599">
    <property type="term" value="F:pectinesterase activity"/>
    <property type="evidence" value="ECO:0007669"/>
    <property type="project" value="UniProtKB-EC"/>
</dbReference>
<protein>
    <recommendedName>
        <fullName evidence="3">pectinesterase</fullName>
        <ecNumber evidence="3">3.1.1.11</ecNumber>
    </recommendedName>
    <alternativeName>
        <fullName evidence="6">Pectin methylesterase A</fullName>
    </alternativeName>
</protein>
<evidence type="ECO:0000256" key="3">
    <source>
        <dbReference type="ARBA" id="ARBA00013229"/>
    </source>
</evidence>
<evidence type="ECO:0000256" key="5">
    <source>
        <dbReference type="ARBA" id="ARBA00023085"/>
    </source>
</evidence>
<evidence type="ECO:0000256" key="2">
    <source>
        <dbReference type="ARBA" id="ARBA00008891"/>
    </source>
</evidence>
<evidence type="ECO:0000259" key="8">
    <source>
        <dbReference type="Pfam" id="PF01095"/>
    </source>
</evidence>
<dbReference type="InterPro" id="IPR000070">
    <property type="entry name" value="Pectinesterase_cat"/>
</dbReference>
<sequence length="336" mass="35734">MHFTTATVSALALFAVSASTGPISSNVLIVSKTAPAAPNVFRTVQAAIDAVPEHANTEQIIRVHAGIYFEQVTIAKSKPRVTLVGEGRNSSVIQFNRSSHTDGSSVSPTTVRVEADDFTAFGMTFMNTNTDAFLGEVGVRVAGPSPALYTQGVRNAVYNSWVLGWQDTLLVNRGNVLFINSFIEGAVDYIWGRGGAAFFHNCTLNTLRSGGYIIAEGTTAPVGGLNFTNLDSLLNSKNAPAGVANFYLGRPWGTAATAFFVDSFIPATINPTYWHTMTQGATPLYSDIGSKGPGANSISVNTALSVVVTKDQAAEFLSMDAWIPGASSWIQNPHRF</sequence>
<dbReference type="EC" id="3.1.1.11" evidence="3"/>
<keyword evidence="9" id="KW-0456">Lyase</keyword>
<dbReference type="EMBL" id="KZ996045">
    <property type="protein sequence ID" value="RKO89518.1"/>
    <property type="molecule type" value="Genomic_DNA"/>
</dbReference>
<evidence type="ECO:0000256" key="7">
    <source>
        <dbReference type="SAM" id="SignalP"/>
    </source>
</evidence>
<dbReference type="Pfam" id="PF01095">
    <property type="entry name" value="Pectinesterase"/>
    <property type="match status" value="1"/>
</dbReference>
<dbReference type="GO" id="GO:0042545">
    <property type="term" value="P:cell wall modification"/>
    <property type="evidence" value="ECO:0007669"/>
    <property type="project" value="InterPro"/>
</dbReference>
<name>A0A4P9WE46_9FUNG</name>
<dbReference type="InterPro" id="IPR011050">
    <property type="entry name" value="Pectin_lyase_fold/virulence"/>
</dbReference>